<reference evidence="1 2" key="1">
    <citation type="journal article" date="2022" name="New Phytol.">
        <title>Ecological generalism drives hyperdiversity of secondary metabolite gene clusters in xylarialean endophytes.</title>
        <authorList>
            <person name="Franco M.E.E."/>
            <person name="Wisecaver J.H."/>
            <person name="Arnold A.E."/>
            <person name="Ju Y.M."/>
            <person name="Slot J.C."/>
            <person name="Ahrendt S."/>
            <person name="Moore L.P."/>
            <person name="Eastman K.E."/>
            <person name="Scott K."/>
            <person name="Konkel Z."/>
            <person name="Mondo S.J."/>
            <person name="Kuo A."/>
            <person name="Hayes R.D."/>
            <person name="Haridas S."/>
            <person name="Andreopoulos B."/>
            <person name="Riley R."/>
            <person name="LaButti K."/>
            <person name="Pangilinan J."/>
            <person name="Lipzen A."/>
            <person name="Amirebrahimi M."/>
            <person name="Yan J."/>
            <person name="Adam C."/>
            <person name="Keymanesh K."/>
            <person name="Ng V."/>
            <person name="Louie K."/>
            <person name="Northen T."/>
            <person name="Drula E."/>
            <person name="Henrissat B."/>
            <person name="Hsieh H.M."/>
            <person name="Youens-Clark K."/>
            <person name="Lutzoni F."/>
            <person name="Miadlikowska J."/>
            <person name="Eastwood D.C."/>
            <person name="Hamelin R.C."/>
            <person name="Grigoriev I.V."/>
            <person name="U'Ren J.M."/>
        </authorList>
    </citation>
    <scope>NUCLEOTIDE SEQUENCE [LARGE SCALE GENOMIC DNA]</scope>
    <source>
        <strain evidence="1 2">CBS 119005</strain>
    </source>
</reference>
<name>A0ACB9Z7R8_9PEZI</name>
<dbReference type="EMBL" id="MU393443">
    <property type="protein sequence ID" value="KAI4867819.1"/>
    <property type="molecule type" value="Genomic_DNA"/>
</dbReference>
<proteinExistence type="predicted"/>
<keyword evidence="2" id="KW-1185">Reference proteome</keyword>
<comment type="caution">
    <text evidence="1">The sequence shown here is derived from an EMBL/GenBank/DDBJ whole genome shotgun (WGS) entry which is preliminary data.</text>
</comment>
<accession>A0ACB9Z7R8</accession>
<organism evidence="1 2">
    <name type="scientific">Hypoxylon rubiginosum</name>
    <dbReference type="NCBI Taxonomy" id="110542"/>
    <lineage>
        <taxon>Eukaryota</taxon>
        <taxon>Fungi</taxon>
        <taxon>Dikarya</taxon>
        <taxon>Ascomycota</taxon>
        <taxon>Pezizomycotina</taxon>
        <taxon>Sordariomycetes</taxon>
        <taxon>Xylariomycetidae</taxon>
        <taxon>Xylariales</taxon>
        <taxon>Hypoxylaceae</taxon>
        <taxon>Hypoxylon</taxon>
    </lineage>
</organism>
<dbReference type="Proteomes" id="UP001497700">
    <property type="component" value="Unassembled WGS sequence"/>
</dbReference>
<evidence type="ECO:0000313" key="1">
    <source>
        <dbReference type="EMBL" id="KAI4867819.1"/>
    </source>
</evidence>
<sequence length="567" mass="62824">MKRIRFMGDRGDGSYSKRKQVKRACDSCRTGKRKCHHDLAGGAPPHHERNVPEVPATAGTALEGHEGRRSINHQQQEVARSPGGTYEEPTSSPLYSLTPIAPFAGPSSAHSLLLSAYTSSNMTPTGLETGPSRGLPPSRLLRPSFQDLKAPSSERRPGVAPGYLPFLVRAILPYLEIECLQMLPPQEDLDILMQVFRQEVHPILPIVDFTTRALSGPIDRENPATIILRQAICLAVCKNASARQHLKLPETETGQLSFQKPREFADKLFGALKIAMDIGLVDDRLELVQVLALATFHSYGPDGDDEVARLCGQAVHYAYSSGLHYPSPSGGRISEVRRVELLYSLFALDKIIAMVTGRPAIMRETEAYLPAQGDTILKELPPGLRLLFRLSQMLNQVLDLYRPRAPDEALGEEWAWQASWPEFEDLAIEYELPAMRASMQTCLELLYHAISVLSYRPPQPPAVRSCGPEGLPAPATQISKVRHSYCAQRISFLLSLETTMLPFVPYAASLSLTAALRNMQQTTLESTKRLAKDDVERSLRVLAELTETYWHAESAGTIGRQLFQTLS</sequence>
<evidence type="ECO:0000313" key="2">
    <source>
        <dbReference type="Proteomes" id="UP001497700"/>
    </source>
</evidence>
<protein>
    <submittedName>
        <fullName evidence="1">Uncharacterized protein</fullName>
    </submittedName>
</protein>
<gene>
    <name evidence="1" type="ORF">F4820DRAFT_178401</name>
</gene>